<dbReference type="EMBL" id="JAFIUH010000001">
    <property type="protein sequence ID" value="MBN4059498.1"/>
    <property type="molecule type" value="Genomic_DNA"/>
</dbReference>
<name>A0ABS3APP0_9ACTN</name>
<dbReference type="InterPro" id="IPR032466">
    <property type="entry name" value="Metal_Hydrolase"/>
</dbReference>
<dbReference type="Pfam" id="PF01979">
    <property type="entry name" value="Amidohydro_1"/>
    <property type="match status" value="1"/>
</dbReference>
<accession>A0ABS3APP0</accession>
<dbReference type="InterPro" id="IPR006680">
    <property type="entry name" value="Amidohydro-rel"/>
</dbReference>
<keyword evidence="4" id="KW-1185">Reference proteome</keyword>
<gene>
    <name evidence="3" type="ORF">JYT35_00090</name>
</gene>
<evidence type="ECO:0000256" key="1">
    <source>
        <dbReference type="ARBA" id="ARBA00022801"/>
    </source>
</evidence>
<organism evidence="3 4">
    <name type="scientific">Acidimicrobium ferrooxidans</name>
    <dbReference type="NCBI Taxonomy" id="53635"/>
    <lineage>
        <taxon>Bacteria</taxon>
        <taxon>Bacillati</taxon>
        <taxon>Actinomycetota</taxon>
        <taxon>Acidimicrobiia</taxon>
        <taxon>Acidimicrobiales</taxon>
        <taxon>Acidimicrobiaceae</taxon>
        <taxon>Acidimicrobium</taxon>
    </lineage>
</organism>
<comment type="caution">
    <text evidence="3">The sequence shown here is derived from an EMBL/GenBank/DDBJ whole genome shotgun (WGS) entry which is preliminary data.</text>
</comment>
<dbReference type="Proteomes" id="UP000724964">
    <property type="component" value="Unassembled WGS sequence"/>
</dbReference>
<evidence type="ECO:0000259" key="2">
    <source>
        <dbReference type="Pfam" id="PF01979"/>
    </source>
</evidence>
<dbReference type="InterPro" id="IPR011059">
    <property type="entry name" value="Metal-dep_hydrolase_composite"/>
</dbReference>
<dbReference type="SUPFAM" id="SSF51338">
    <property type="entry name" value="Composite domain of metallo-dependent hydrolases"/>
    <property type="match status" value="1"/>
</dbReference>
<feature type="domain" description="Amidohydrolase-related" evidence="2">
    <location>
        <begin position="55"/>
        <end position="407"/>
    </location>
</feature>
<evidence type="ECO:0000313" key="3">
    <source>
        <dbReference type="EMBL" id="MBN4059498.1"/>
    </source>
</evidence>
<dbReference type="SUPFAM" id="SSF51556">
    <property type="entry name" value="Metallo-dependent hydrolases"/>
    <property type="match status" value="1"/>
</dbReference>
<dbReference type="PANTHER" id="PTHR43794">
    <property type="entry name" value="AMINOHYDROLASE SSNA-RELATED"/>
    <property type="match status" value="1"/>
</dbReference>
<keyword evidence="1" id="KW-0378">Hydrolase</keyword>
<reference evidence="3" key="1">
    <citation type="submission" date="2021-02" db="EMBL/GenBank/DDBJ databases">
        <title>Activity-based single-cell genomes from oceanic crustal fluid captures similar information to metagenomic and metatranscriptomic surveys with orders of magnitude less sampling.</title>
        <authorList>
            <person name="D'Angelo T.S."/>
            <person name="Orcutt B.N."/>
        </authorList>
    </citation>
    <scope>NUCLEOTIDE SEQUENCE [LARGE SCALE GENOMIC DNA]</scope>
    <source>
        <strain evidence="3">AH-315-J10</strain>
    </source>
</reference>
<proteinExistence type="predicted"/>
<protein>
    <submittedName>
        <fullName evidence="3">Amidohydrolase family protein</fullName>
    </submittedName>
</protein>
<sequence length="440" mass="48040">MTLVLADWLISSADQPAQQGWGVRVVDGVVDHIGPNTELLTTYPDDDIVDAADHIVMPGFVNAHVHLYGTLAHGIPPVEGAAPDGFWSFLEDYWWPKVEDALDIAMIEAATDYVCAEMLRSGTTTFYDILEAPNAIPDALLAQKEVVERRGMRGLLSFEATERAGVEIARLGLEENARLIDSCGPGDLVGGLMSWHTVFTCSADYIVEAFGMAADRGVMSHAHVNEGVHEGEWAEANLGQRTVEFYDSIGVAGPHFLASQCVQLSDHERDLLAERDVRVTHMPLSNCEVGGGIAPMPELLDAGVTVGLGSDGYVNDFYEVMRGAFLLHKARLQDPRAMPAETVLEMATLGGAKALGLDRVGCLLPGWSADLQVVDARFPTPITQHNIADQIVLWRNHSHVRDVMVAGLWRVRRGEVLGADIDRLLAHSREQAVRLWEVGR</sequence>
<evidence type="ECO:0000313" key="4">
    <source>
        <dbReference type="Proteomes" id="UP000724964"/>
    </source>
</evidence>
<dbReference type="PANTHER" id="PTHR43794:SF11">
    <property type="entry name" value="AMIDOHYDROLASE-RELATED DOMAIN-CONTAINING PROTEIN"/>
    <property type="match status" value="1"/>
</dbReference>
<dbReference type="Gene3D" id="2.30.40.10">
    <property type="entry name" value="Urease, subunit C, domain 1"/>
    <property type="match status" value="1"/>
</dbReference>
<dbReference type="Gene3D" id="3.20.20.140">
    <property type="entry name" value="Metal-dependent hydrolases"/>
    <property type="match status" value="1"/>
</dbReference>
<dbReference type="InterPro" id="IPR050287">
    <property type="entry name" value="MTA/SAH_deaminase"/>
</dbReference>